<dbReference type="Pfam" id="PF00931">
    <property type="entry name" value="NB-ARC"/>
    <property type="match status" value="1"/>
</dbReference>
<evidence type="ECO:0000259" key="10">
    <source>
        <dbReference type="Pfam" id="PF23559"/>
    </source>
</evidence>
<dbReference type="SUPFAM" id="SSF52047">
    <property type="entry name" value="RNI-like"/>
    <property type="match status" value="1"/>
</dbReference>
<feature type="domain" description="Disease resistance N-terminal" evidence="9">
    <location>
        <begin position="13"/>
        <end position="103"/>
    </location>
</feature>
<dbReference type="Gene3D" id="1.10.8.430">
    <property type="entry name" value="Helical domain of apoptotic protease-activating factors"/>
    <property type="match status" value="1"/>
</dbReference>
<dbReference type="InterPro" id="IPR055414">
    <property type="entry name" value="LRR_R13L4/SHOC2-like"/>
</dbReference>
<dbReference type="GO" id="GO:0002758">
    <property type="term" value="P:innate immune response-activating signaling pathway"/>
    <property type="evidence" value="ECO:0007669"/>
    <property type="project" value="UniProtKB-ARBA"/>
</dbReference>
<keyword evidence="2" id="KW-0433">Leucine-rich repeat</keyword>
<evidence type="ECO:0000313" key="14">
    <source>
        <dbReference type="Proteomes" id="UP001497457"/>
    </source>
</evidence>
<accession>A0ABC9H072</accession>
<dbReference type="Pfam" id="PF25019">
    <property type="entry name" value="LRR_R13L1-DRL21"/>
    <property type="match status" value="1"/>
</dbReference>
<dbReference type="Gene3D" id="3.40.50.300">
    <property type="entry name" value="P-loop containing nucleotide triphosphate hydrolases"/>
    <property type="match status" value="1"/>
</dbReference>
<dbReference type="GO" id="GO:0042742">
    <property type="term" value="P:defense response to bacterium"/>
    <property type="evidence" value="ECO:0007669"/>
    <property type="project" value="UniProtKB-ARBA"/>
</dbReference>
<evidence type="ECO:0000256" key="6">
    <source>
        <dbReference type="ARBA" id="ARBA00022840"/>
    </source>
</evidence>
<evidence type="ECO:0000256" key="5">
    <source>
        <dbReference type="ARBA" id="ARBA00022821"/>
    </source>
</evidence>
<dbReference type="FunFam" id="1.10.10.10:FF:000322">
    <property type="entry name" value="Probable disease resistance protein At1g63360"/>
    <property type="match status" value="1"/>
</dbReference>
<dbReference type="Gene3D" id="3.80.10.10">
    <property type="entry name" value="Ribonuclease Inhibitor"/>
    <property type="match status" value="3"/>
</dbReference>
<dbReference type="GO" id="GO:0005524">
    <property type="term" value="F:ATP binding"/>
    <property type="evidence" value="ECO:0007669"/>
    <property type="project" value="UniProtKB-KW"/>
</dbReference>
<evidence type="ECO:0000256" key="7">
    <source>
        <dbReference type="ARBA" id="ARBA00023054"/>
    </source>
</evidence>
<evidence type="ECO:0000256" key="2">
    <source>
        <dbReference type="ARBA" id="ARBA00022614"/>
    </source>
</evidence>
<dbReference type="InterPro" id="IPR027417">
    <property type="entry name" value="P-loop_NTPase"/>
</dbReference>
<comment type="caution">
    <text evidence="13">The sequence shown here is derived from an EMBL/GenBank/DDBJ whole genome shotgun (WGS) entry which is preliminary data.</text>
</comment>
<keyword evidence="3" id="KW-0677">Repeat</keyword>
<evidence type="ECO:0000259" key="9">
    <source>
        <dbReference type="Pfam" id="PF18052"/>
    </source>
</evidence>
<dbReference type="Pfam" id="PF23559">
    <property type="entry name" value="WHD_DRP"/>
    <property type="match status" value="1"/>
</dbReference>
<dbReference type="PRINTS" id="PR00364">
    <property type="entry name" value="DISEASERSIST"/>
</dbReference>
<keyword evidence="5" id="KW-0611">Plant defense</keyword>
<keyword evidence="7" id="KW-0175">Coiled coil</keyword>
<protein>
    <submittedName>
        <fullName evidence="13">Uncharacterized protein</fullName>
    </submittedName>
</protein>
<dbReference type="Gene3D" id="1.20.5.4130">
    <property type="match status" value="1"/>
</dbReference>
<evidence type="ECO:0000259" key="12">
    <source>
        <dbReference type="Pfam" id="PF25019"/>
    </source>
</evidence>
<feature type="domain" description="Disease resistance R13L4/SHOC-2-like LRR" evidence="11">
    <location>
        <begin position="1016"/>
        <end position="1205"/>
    </location>
</feature>
<evidence type="ECO:0000256" key="1">
    <source>
        <dbReference type="ARBA" id="ARBA00008894"/>
    </source>
</evidence>
<dbReference type="InterPro" id="IPR058922">
    <property type="entry name" value="WHD_DRP"/>
</dbReference>
<dbReference type="InterPro" id="IPR032675">
    <property type="entry name" value="LRR_dom_sf"/>
</dbReference>
<dbReference type="Gene3D" id="1.10.10.10">
    <property type="entry name" value="Winged helix-like DNA-binding domain superfamily/Winged helix DNA-binding domain"/>
    <property type="match status" value="1"/>
</dbReference>
<name>A0ABC9H072_9POAL</name>
<dbReference type="InterPro" id="IPR056789">
    <property type="entry name" value="LRR_R13L1-DRL21"/>
</dbReference>
<proteinExistence type="inferred from homology"/>
<dbReference type="Pfam" id="PF23598">
    <property type="entry name" value="LRR_14"/>
    <property type="match status" value="2"/>
</dbReference>
<keyword evidence="6" id="KW-0067">ATP-binding</keyword>
<dbReference type="InterPro" id="IPR002182">
    <property type="entry name" value="NB-ARC"/>
</dbReference>
<keyword evidence="4" id="KW-0547">Nucleotide-binding</keyword>
<dbReference type="EMBL" id="CAXIPR030000741">
    <property type="protein sequence ID" value="CAM0146891.1"/>
    <property type="molecule type" value="Genomic_DNA"/>
</dbReference>
<reference evidence="13 14" key="1">
    <citation type="submission" date="2024-10" db="EMBL/GenBank/DDBJ databases">
        <authorList>
            <person name="Ryan C."/>
        </authorList>
    </citation>
    <scope>NUCLEOTIDE SEQUENCE [LARGE SCALE GENOMIC DNA]</scope>
</reference>
<keyword evidence="14" id="KW-1185">Reference proteome</keyword>
<dbReference type="InterPro" id="IPR041118">
    <property type="entry name" value="Rx_N"/>
</dbReference>
<dbReference type="Pfam" id="PF18052">
    <property type="entry name" value="Rx_N"/>
    <property type="match status" value="1"/>
</dbReference>
<evidence type="ECO:0000256" key="4">
    <source>
        <dbReference type="ARBA" id="ARBA00022741"/>
    </source>
</evidence>
<feature type="domain" description="Disease resistance protein winged helix" evidence="10">
    <location>
        <begin position="435"/>
        <end position="504"/>
    </location>
</feature>
<feature type="domain" description="R13L1/DRL21-like LRR repeat region" evidence="12">
    <location>
        <begin position="776"/>
        <end position="913"/>
    </location>
</feature>
<evidence type="ECO:0000259" key="11">
    <source>
        <dbReference type="Pfam" id="PF23598"/>
    </source>
</evidence>
<dbReference type="SUPFAM" id="SSF52540">
    <property type="entry name" value="P-loop containing nucleoside triphosphate hydrolases"/>
    <property type="match status" value="1"/>
</dbReference>
<dbReference type="SUPFAM" id="SSF52058">
    <property type="entry name" value="L domain-like"/>
    <property type="match status" value="1"/>
</dbReference>
<dbReference type="InterPro" id="IPR036388">
    <property type="entry name" value="WH-like_DNA-bd_sf"/>
</dbReference>
<sequence>MSGMEAAIASGILKIVSNKLAPLIIKEYSSIVGAKKDLEELQSQLEEINTWLEIAEDKAMGNDPTFNWLRQLKDVVCDVDDVVDEFQLKAEKHDAGGDVGITSKFMCMKPKSFIFQCKTASKIKSIKKRFAAIVKQRTDYSAITHSLQVHHPVRHMNKTNLEMPSLPIVDASSVLGRDQERHEIISKLVETTDRQKIKIVSVIGLGGSGKTTLAKLVFNDGNIVEKHFETRLWVHVSQEYNVQKLAEKLFEAFADYKSEHCPLQHMINKISEKLTGKRFLLVLDDVWTESRIQWEEFMVYLKSGAPGSSVLLTTRSSKVAETVGSTDLFDLPPLSLDESWQLFQQSFVMPSKPLEFEFEEVGKEIIKKCGGLPLAIKVIAGVLCGKERMEEWHAMRDSNLLDVEGEERRVFACLRLSYFHLPSHLKQCFTICSMIPKGHVIDKEQLIDQWIAHDMITMAAGVDCLEYIGHNCFNSLVQMSFLQDVNEFCGRVRCRMHDLVHDLAQSILGDEISLVVPAELAKCTKSYRYFSLMEQPRNPLPRNIFEKARAIYVATGNDSIFGKSLKNSIHLRSITVESVYTAAVATMILQVKNLKYLALSRLQHEALPEAISDIWSLQALHVTFSNLSELPKSIGKLQKLRTLNLFQCEQLKCLPDSIGNCQMISSIDLSYCEKLILLPNYITGIKKLRVLRLGYTKIERVPSSVTSLGNLECLDLQRCSELVELPEDIGNLEKLQVLNLEKCGNLRGMPLGIGKLSQLRKLGIFAVDENENFARISELGNLTRIAEELRIQGVAHVMDPNDALKACLKEKKNLHSLNLTWGRRNHAKEVNSEVEQAVLDGLEPPSWIKRLNITEFAGRQFASWMLKQVDGGAQAILRFPCLTMMKLSDFPNLKNLEGLVELPCLEELMLSSMPSLESISGGPFPSLVEFKMDTLPSLKELWMVIERTLDGEEGEGFRNHSCHHLGQMQVGSRLTFFSIRKCPMLVVKPHFPSSLEHLELQSNEQLLLLLPGQGQGSSSSSSCSPSYTFSHLKNLDLSDMAGSGREWELLEHIIALECLKIYKSSVLTELPESIRSFTSLQSLCISLCPAICMLPEWLGELLSLQKMTIEYCSSLSTLPQSMGHLTSLQELRVAWCHELHQLPECLGDLISLRRLDIVSLWGLTCLPQSMCRLTSLEQITIWDCEGIKSLPEWINGLTALQYLEIYGCPDLERRCERGKGEDWHLISCIPRRCIG</sequence>
<feature type="domain" description="NB-ARC" evidence="8">
    <location>
        <begin position="179"/>
        <end position="346"/>
    </location>
</feature>
<dbReference type="InterPro" id="IPR042197">
    <property type="entry name" value="Apaf_helical"/>
</dbReference>
<dbReference type="PANTHER" id="PTHR36766:SF56">
    <property type="match status" value="1"/>
</dbReference>
<dbReference type="AlphaFoldDB" id="A0ABC9H072"/>
<dbReference type="PANTHER" id="PTHR36766">
    <property type="entry name" value="PLANT BROAD-SPECTRUM MILDEW RESISTANCE PROTEIN RPW8"/>
    <property type="match status" value="1"/>
</dbReference>
<evidence type="ECO:0000256" key="3">
    <source>
        <dbReference type="ARBA" id="ARBA00022737"/>
    </source>
</evidence>
<dbReference type="FunFam" id="3.40.50.300:FF:001091">
    <property type="entry name" value="Probable disease resistance protein At1g61300"/>
    <property type="match status" value="1"/>
</dbReference>
<dbReference type="GO" id="GO:0009626">
    <property type="term" value="P:plant-type hypersensitive response"/>
    <property type="evidence" value="ECO:0007669"/>
    <property type="project" value="UniProtKB-ARBA"/>
</dbReference>
<gene>
    <name evidence="13" type="ORF">URODEC1_LOCUS120404</name>
</gene>
<evidence type="ECO:0000313" key="13">
    <source>
        <dbReference type="EMBL" id="CAM0146891.1"/>
    </source>
</evidence>
<organism evidence="13 14">
    <name type="scientific">Urochloa decumbens</name>
    <dbReference type="NCBI Taxonomy" id="240449"/>
    <lineage>
        <taxon>Eukaryota</taxon>
        <taxon>Viridiplantae</taxon>
        <taxon>Streptophyta</taxon>
        <taxon>Embryophyta</taxon>
        <taxon>Tracheophyta</taxon>
        <taxon>Spermatophyta</taxon>
        <taxon>Magnoliopsida</taxon>
        <taxon>Liliopsida</taxon>
        <taxon>Poales</taxon>
        <taxon>Poaceae</taxon>
        <taxon>PACMAD clade</taxon>
        <taxon>Panicoideae</taxon>
        <taxon>Panicodae</taxon>
        <taxon>Paniceae</taxon>
        <taxon>Melinidinae</taxon>
        <taxon>Urochloa</taxon>
    </lineage>
</organism>
<dbReference type="Proteomes" id="UP001497457">
    <property type="component" value="Unassembled WGS sequence"/>
</dbReference>
<comment type="similarity">
    <text evidence="1">Belongs to the disease resistance NB-LRR family.</text>
</comment>
<evidence type="ECO:0000259" key="8">
    <source>
        <dbReference type="Pfam" id="PF00931"/>
    </source>
</evidence>
<feature type="domain" description="Disease resistance R13L4/SHOC-2-like LRR" evidence="11">
    <location>
        <begin position="568"/>
        <end position="669"/>
    </location>
</feature>